<sequence>MPEKVALRMESTLAGLPARDARRHPSRSLRGMGVAAASIIVAGGALFAVSNGALQESPIWKRVLAVGSERQAGPADTITLSPMIDRRNGTLSITLTQVTLSSTDTEIRLNVERPSGVNLPIGYELTDDTGYIYQPLGSDSGFGPTPRNSPIEKGTMTFRYGPSYDKPDYLIFRPYEYRNAQGSDYRVNVTSAPTPSHPLVLPQGEAGSVYVTGIEYGEDETVVRFYVEGEVPWEQAYAFTLENEHGEQINRLDSAFPTNPYRYEFIMRYPPLTPDEPLTFVAKPVATRKYLGDLEIRVPLSD</sequence>
<feature type="transmembrane region" description="Helical" evidence="1">
    <location>
        <begin position="29"/>
        <end position="49"/>
    </location>
</feature>
<reference evidence="3 4" key="1">
    <citation type="submission" date="2020-08" db="EMBL/GenBank/DDBJ databases">
        <title>Cohnella phylogeny.</title>
        <authorList>
            <person name="Dunlap C."/>
        </authorList>
    </citation>
    <scope>NUCLEOTIDE SEQUENCE [LARGE SCALE GENOMIC DNA]</scope>
    <source>
        <strain evidence="3 4">DSM 25239</strain>
    </source>
</reference>
<organism evidence="3 4">
    <name type="scientific">Cohnella xylanilytica</name>
    <dbReference type="NCBI Taxonomy" id="557555"/>
    <lineage>
        <taxon>Bacteria</taxon>
        <taxon>Bacillati</taxon>
        <taxon>Bacillota</taxon>
        <taxon>Bacilli</taxon>
        <taxon>Bacillales</taxon>
        <taxon>Paenibacillaceae</taxon>
        <taxon>Cohnella</taxon>
    </lineage>
</organism>
<dbReference type="EMBL" id="JACJVR010000112">
    <property type="protein sequence ID" value="MBB6695144.1"/>
    <property type="molecule type" value="Genomic_DNA"/>
</dbReference>
<dbReference type="Pfam" id="PF18705">
    <property type="entry name" value="DUF5643"/>
    <property type="match status" value="1"/>
</dbReference>
<evidence type="ECO:0000259" key="2">
    <source>
        <dbReference type="Pfam" id="PF18705"/>
    </source>
</evidence>
<gene>
    <name evidence="3" type="ORF">H7B90_27485</name>
</gene>
<evidence type="ECO:0000256" key="1">
    <source>
        <dbReference type="SAM" id="Phobius"/>
    </source>
</evidence>
<dbReference type="InterPro" id="IPR040680">
    <property type="entry name" value="DUF5643"/>
</dbReference>
<evidence type="ECO:0000313" key="4">
    <source>
        <dbReference type="Proteomes" id="UP000553776"/>
    </source>
</evidence>
<feature type="domain" description="DUF5643" evidence="2">
    <location>
        <begin position="80"/>
        <end position="189"/>
    </location>
</feature>
<evidence type="ECO:0000313" key="3">
    <source>
        <dbReference type="EMBL" id="MBB6695144.1"/>
    </source>
</evidence>
<protein>
    <recommendedName>
        <fullName evidence="2">DUF5643 domain-containing protein</fullName>
    </recommendedName>
</protein>
<dbReference type="AlphaFoldDB" id="A0A841UAH6"/>
<keyword evidence="1" id="KW-0812">Transmembrane</keyword>
<dbReference type="Proteomes" id="UP000553776">
    <property type="component" value="Unassembled WGS sequence"/>
</dbReference>
<accession>A0A841UAH6</accession>
<keyword evidence="4" id="KW-1185">Reference proteome</keyword>
<comment type="caution">
    <text evidence="3">The sequence shown here is derived from an EMBL/GenBank/DDBJ whole genome shotgun (WGS) entry which is preliminary data.</text>
</comment>
<name>A0A841UAH6_9BACL</name>
<keyword evidence="1" id="KW-1133">Transmembrane helix</keyword>
<keyword evidence="1" id="KW-0472">Membrane</keyword>
<proteinExistence type="predicted"/>